<reference evidence="2 3" key="1">
    <citation type="submission" date="2019-12" db="EMBL/GenBank/DDBJ databases">
        <authorList>
            <person name="Scholz U."/>
            <person name="Mascher M."/>
            <person name="Fiebig A."/>
        </authorList>
    </citation>
    <scope>NUCLEOTIDE SEQUENCE</scope>
</reference>
<organism evidence="2">
    <name type="scientific">Spirodela intermedia</name>
    <name type="common">Intermediate duckweed</name>
    <dbReference type="NCBI Taxonomy" id="51605"/>
    <lineage>
        <taxon>Eukaryota</taxon>
        <taxon>Viridiplantae</taxon>
        <taxon>Streptophyta</taxon>
        <taxon>Embryophyta</taxon>
        <taxon>Tracheophyta</taxon>
        <taxon>Spermatophyta</taxon>
        <taxon>Magnoliopsida</taxon>
        <taxon>Liliopsida</taxon>
        <taxon>Araceae</taxon>
        <taxon>Lemnoideae</taxon>
        <taxon>Spirodela</taxon>
    </lineage>
</organism>
<feature type="compositionally biased region" description="Basic and acidic residues" evidence="1">
    <location>
        <begin position="257"/>
        <end position="267"/>
    </location>
</feature>
<accession>A0A7I8JS78</accession>
<dbReference type="InterPro" id="IPR012442">
    <property type="entry name" value="DUF1645_plant"/>
</dbReference>
<sequence>MPEEMRRPEGDREKLREMPSFRTISESQERTAMGLTRGAFFAPSFRGIVATEALDRVIEEGRRRDGSDDDGDEDFEFAFVSRVSFDGFDPVAAEEIFSEGQILPVYPPVIDDHSLEESEIRRQDRHGGVHMDGEDGDEDVAAEKSVRHPLRKLFADDGDLTATSSSSESSESGELNGVPGEIYCVWEPRSDLPSPDLPKKSRSTGTSSKRWRLLDLVASRSHSDGKDKFIFISASQSTAAGEKSRKSSGDKNPPNTKKRESLAESKKNSNARARTRVAGMDMATAHRLFYMNGVAVSGDPRRSFLPYRKDLLGIFSNLKGPPFEAPPYCSSPELFFKFNRCIIKISSVHSSTAPQS</sequence>
<evidence type="ECO:0000313" key="3">
    <source>
        <dbReference type="Proteomes" id="UP001189122"/>
    </source>
</evidence>
<protein>
    <submittedName>
        <fullName evidence="2">Uncharacterized protein</fullName>
    </submittedName>
</protein>
<feature type="compositionally biased region" description="Basic and acidic residues" evidence="1">
    <location>
        <begin position="114"/>
        <end position="133"/>
    </location>
</feature>
<evidence type="ECO:0000313" key="2">
    <source>
        <dbReference type="EMBL" id="CAA2634014.1"/>
    </source>
</evidence>
<dbReference type="EMBL" id="LR743604">
    <property type="protein sequence ID" value="CAA2634014.1"/>
    <property type="molecule type" value="Genomic_DNA"/>
</dbReference>
<gene>
    <name evidence="2" type="ORF">SI7747_17019483</name>
</gene>
<feature type="region of interest" description="Disordered" evidence="1">
    <location>
        <begin position="186"/>
        <end position="205"/>
    </location>
</feature>
<evidence type="ECO:0000256" key="1">
    <source>
        <dbReference type="SAM" id="MobiDB-lite"/>
    </source>
</evidence>
<dbReference type="PANTHER" id="PTHR33095">
    <property type="entry name" value="OS07G0619500 PROTEIN"/>
    <property type="match status" value="1"/>
</dbReference>
<dbReference type="AlphaFoldDB" id="A0A7I8JS78"/>
<feature type="region of interest" description="Disordered" evidence="1">
    <location>
        <begin position="114"/>
        <end position="180"/>
    </location>
</feature>
<proteinExistence type="predicted"/>
<feature type="region of interest" description="Disordered" evidence="1">
    <location>
        <begin position="240"/>
        <end position="272"/>
    </location>
</feature>
<dbReference type="Proteomes" id="UP001189122">
    <property type="component" value="Unassembled WGS sequence"/>
</dbReference>
<name>A0A7I8JS78_SPIIN</name>
<dbReference type="EMBL" id="CACRZD030000017">
    <property type="protein sequence ID" value="CAA6673067.1"/>
    <property type="molecule type" value="Genomic_DNA"/>
</dbReference>
<dbReference type="Pfam" id="PF07816">
    <property type="entry name" value="DUF1645"/>
    <property type="match status" value="1"/>
</dbReference>
<dbReference type="PANTHER" id="PTHR33095:SF127">
    <property type="entry name" value="OS05G0578100 PROTEIN"/>
    <property type="match status" value="1"/>
</dbReference>
<keyword evidence="3" id="KW-1185">Reference proteome</keyword>